<reference evidence="1 2" key="1">
    <citation type="submission" date="2018-12" db="EMBL/GenBank/DDBJ databases">
        <authorList>
            <consortium name="Pathogen Informatics"/>
        </authorList>
    </citation>
    <scope>NUCLEOTIDE SEQUENCE [LARGE SCALE GENOMIC DNA]</scope>
    <source>
        <strain evidence="1 2">NCTC9695</strain>
    </source>
</reference>
<name>A0A3S4LK78_CHRVL</name>
<proteinExistence type="predicted"/>
<evidence type="ECO:0000313" key="1">
    <source>
        <dbReference type="EMBL" id="VEB44260.1"/>
    </source>
</evidence>
<dbReference type="AlphaFoldDB" id="A0A3S4LK78"/>
<sequence length="220" mass="24458">MRSARPGREIDGSFPTEPIHESPIARSAVFAARRRARLRRYPNPGHAAPWRKTGRRLRPAQLQGLNRSLALIKTLPAKFGKADQIYAPSTASQKRDPAGTFNYIRPLATIEPTAIALGLPVNTAFDMLAIDGLQQQLVNPLRHGKTVYIAWEHKQLQALATDIMRRYGGKDGAAQVPAWGKDDFDSLYVIDIDYGKGKPIARFRHDKQDLNDLPDACPDA</sequence>
<gene>
    <name evidence="1" type="ORF">NCTC9695_04748</name>
</gene>
<protein>
    <submittedName>
        <fullName evidence="1">Uncharacterized protein</fullName>
    </submittedName>
</protein>
<dbReference type="EMBL" id="LR134182">
    <property type="protein sequence ID" value="VEB44260.1"/>
    <property type="molecule type" value="Genomic_DNA"/>
</dbReference>
<dbReference type="Proteomes" id="UP000275777">
    <property type="component" value="Chromosome"/>
</dbReference>
<organism evidence="1 2">
    <name type="scientific">Chromobacterium violaceum</name>
    <dbReference type="NCBI Taxonomy" id="536"/>
    <lineage>
        <taxon>Bacteria</taxon>
        <taxon>Pseudomonadati</taxon>
        <taxon>Pseudomonadota</taxon>
        <taxon>Betaproteobacteria</taxon>
        <taxon>Neisseriales</taxon>
        <taxon>Chromobacteriaceae</taxon>
        <taxon>Chromobacterium</taxon>
    </lineage>
</organism>
<evidence type="ECO:0000313" key="2">
    <source>
        <dbReference type="Proteomes" id="UP000275777"/>
    </source>
</evidence>
<accession>A0A3S4LK78</accession>